<protein>
    <submittedName>
        <fullName evidence="1">Uncharacterized protein</fullName>
    </submittedName>
</protein>
<gene>
    <name evidence="1" type="ORF">BOLC1T02273H</name>
</gene>
<reference evidence="1" key="1">
    <citation type="submission" date="2018-11" db="EMBL/GenBank/DDBJ databases">
        <authorList>
            <consortium name="Genoscope - CEA"/>
            <person name="William W."/>
        </authorList>
    </citation>
    <scope>NUCLEOTIDE SEQUENCE</scope>
</reference>
<evidence type="ECO:0000313" key="1">
    <source>
        <dbReference type="EMBL" id="VDD49884.1"/>
    </source>
</evidence>
<dbReference type="EMBL" id="LR031878">
    <property type="protein sequence ID" value="VDD49884.1"/>
    <property type="molecule type" value="Genomic_DNA"/>
</dbReference>
<name>A0A3P6FQ07_BRAOL</name>
<dbReference type="AlphaFoldDB" id="A0A3P6FQ07"/>
<accession>A0A3P6FQ07</accession>
<proteinExistence type="predicted"/>
<sequence>MAEPISSSTIRSRRFSEVDYSFGENYRYRSEVPFASFDECLQRSRHLFSSAVPIIGDKTNRFPNNEAASGYRCLSLRGFVVQV</sequence>
<organism evidence="1">
    <name type="scientific">Brassica oleracea</name>
    <name type="common">Wild cabbage</name>
    <dbReference type="NCBI Taxonomy" id="3712"/>
    <lineage>
        <taxon>Eukaryota</taxon>
        <taxon>Viridiplantae</taxon>
        <taxon>Streptophyta</taxon>
        <taxon>Embryophyta</taxon>
        <taxon>Tracheophyta</taxon>
        <taxon>Spermatophyta</taxon>
        <taxon>Magnoliopsida</taxon>
        <taxon>eudicotyledons</taxon>
        <taxon>Gunneridae</taxon>
        <taxon>Pentapetalae</taxon>
        <taxon>rosids</taxon>
        <taxon>malvids</taxon>
        <taxon>Brassicales</taxon>
        <taxon>Brassicaceae</taxon>
        <taxon>Brassiceae</taxon>
        <taxon>Brassica</taxon>
    </lineage>
</organism>